<protein>
    <submittedName>
        <fullName evidence="2">Uncharacterized protein</fullName>
    </submittedName>
</protein>
<reference evidence="2" key="1">
    <citation type="submission" date="2017-08" db="EMBL/GenBank/DDBJ databases">
        <authorList>
            <person name="Polle J.E."/>
            <person name="Barry K."/>
            <person name="Cushman J."/>
            <person name="Schmutz J."/>
            <person name="Tran D."/>
            <person name="Hathwaick L.T."/>
            <person name="Yim W.C."/>
            <person name="Jenkins J."/>
            <person name="Mckie-Krisberg Z.M."/>
            <person name="Prochnik S."/>
            <person name="Lindquist E."/>
            <person name="Dockter R.B."/>
            <person name="Adam C."/>
            <person name="Molina H."/>
            <person name="Bunkerborg J."/>
            <person name="Jin E."/>
            <person name="Buchheim M."/>
            <person name="Magnuson J."/>
        </authorList>
    </citation>
    <scope>NUCLEOTIDE SEQUENCE</scope>
    <source>
        <strain evidence="2">CCAP 19/18</strain>
    </source>
</reference>
<feature type="compositionally biased region" description="Polar residues" evidence="1">
    <location>
        <begin position="173"/>
        <end position="189"/>
    </location>
</feature>
<name>A0ABQ7FY55_DUNSA</name>
<proteinExistence type="predicted"/>
<evidence type="ECO:0000313" key="2">
    <source>
        <dbReference type="EMBL" id="KAF5827295.1"/>
    </source>
</evidence>
<sequence>MCFAASMKAMHMLKFGAGQHQRLQVAASAIANGSVASLPGSHPSRRKFSSTVSPEASKLTFADLYQASTLSRWCGLCYKPADAIPALVQAEGLEFVAQGRTGATSWIIADGCIDFEPFVEGMLSTMNLPPSQAALCRESFQKTVQRTISATQSASRNDNNRWSMSPKPLPHQHSGSELLSKSNGASHTQHPAKPAGSAGSPCPHPSGQSLGPWCLPPQRFIFVRGVQWSAVETGTEFVQLSSALSNFLPTPFAGPPGSNPEEALLVAHGGVSWIASDLYSQLLPYLSHELPLPPKPLQLRHQRLQQQWLDTAHTFGSPPVMAHKDGGGGYKVLQRVPVRYCRMVLIIRVVACFGIGISKLVFKMHVGFEGILKIGEIGIPKCQVLGLPDTAICSFVHQHATNEMADRFVKGSVLGLPDGAIRSFVQQHDPIPRVLLTADPTYHAMVRFIPGMQQLLQLRGWLLGGAPGSMAGDAADARGTAAVLTPSRFMFENVGSIYLIKGGPEITPIGSPSDMDDWALTQISAGEFLAAYPAKALRCHQHHQSFQSQCQSQSQCQHHQCQSQCHQSQCHQSHPTSANSANSPTSPTSATSPSSANSPTSPSMISVEICVFIKRCIVVDVVKEIIILITIIINVISEFDLGWMDHHHGSYQHDLDIAAMVELKREARSVLRYWQAREPPVL</sequence>
<dbReference type="EMBL" id="MU070539">
    <property type="protein sequence ID" value="KAF5827295.1"/>
    <property type="molecule type" value="Genomic_DNA"/>
</dbReference>
<evidence type="ECO:0000256" key="1">
    <source>
        <dbReference type="SAM" id="MobiDB-lite"/>
    </source>
</evidence>
<feature type="region of interest" description="Disordered" evidence="1">
    <location>
        <begin position="147"/>
        <end position="206"/>
    </location>
</feature>
<gene>
    <name evidence="2" type="ORF">DUNSADRAFT_988</name>
</gene>
<evidence type="ECO:0000313" key="3">
    <source>
        <dbReference type="Proteomes" id="UP000815325"/>
    </source>
</evidence>
<feature type="compositionally biased region" description="Polar residues" evidence="1">
    <location>
        <begin position="147"/>
        <end position="163"/>
    </location>
</feature>
<keyword evidence="3" id="KW-1185">Reference proteome</keyword>
<dbReference type="Proteomes" id="UP000815325">
    <property type="component" value="Unassembled WGS sequence"/>
</dbReference>
<organism evidence="2 3">
    <name type="scientific">Dunaliella salina</name>
    <name type="common">Green alga</name>
    <name type="synonym">Protococcus salinus</name>
    <dbReference type="NCBI Taxonomy" id="3046"/>
    <lineage>
        <taxon>Eukaryota</taxon>
        <taxon>Viridiplantae</taxon>
        <taxon>Chlorophyta</taxon>
        <taxon>core chlorophytes</taxon>
        <taxon>Chlorophyceae</taxon>
        <taxon>CS clade</taxon>
        <taxon>Chlamydomonadales</taxon>
        <taxon>Dunaliellaceae</taxon>
        <taxon>Dunaliella</taxon>
    </lineage>
</organism>
<feature type="region of interest" description="Disordered" evidence="1">
    <location>
        <begin position="572"/>
        <end position="601"/>
    </location>
</feature>
<comment type="caution">
    <text evidence="2">The sequence shown here is derived from an EMBL/GenBank/DDBJ whole genome shotgun (WGS) entry which is preliminary data.</text>
</comment>
<accession>A0ABQ7FY55</accession>